<dbReference type="Gene3D" id="3.30.450.260">
    <property type="entry name" value="Haem NO binding associated domain"/>
    <property type="match status" value="1"/>
</dbReference>
<feature type="region of interest" description="Disordered" evidence="8">
    <location>
        <begin position="677"/>
        <end position="720"/>
    </location>
</feature>
<dbReference type="InterPro" id="IPR038158">
    <property type="entry name" value="H-NOX_domain_sf"/>
</dbReference>
<dbReference type="Pfam" id="PF00211">
    <property type="entry name" value="Guanylate_cyc"/>
    <property type="match status" value="1"/>
</dbReference>
<dbReference type="CDD" id="cd07302">
    <property type="entry name" value="CHD"/>
    <property type="match status" value="1"/>
</dbReference>
<comment type="subcellular location">
    <subcellularLocation>
        <location evidence="1">Cytoplasm</location>
    </subcellularLocation>
</comment>
<dbReference type="GeneID" id="111132223"/>
<dbReference type="EC" id="4.6.1.2" evidence="2"/>
<reference evidence="11" key="2">
    <citation type="submission" date="2025-08" db="UniProtKB">
        <authorList>
            <consortium name="RefSeq"/>
        </authorList>
    </citation>
    <scope>IDENTIFICATION</scope>
    <source>
        <tissue evidence="11">Whole sample</tissue>
    </source>
</reference>
<evidence type="ECO:0000256" key="3">
    <source>
        <dbReference type="ARBA" id="ARBA00022490"/>
    </source>
</evidence>
<evidence type="ECO:0000256" key="8">
    <source>
        <dbReference type="SAM" id="MobiDB-lite"/>
    </source>
</evidence>
<dbReference type="InterPro" id="IPR029787">
    <property type="entry name" value="Nucleotide_cyclase"/>
</dbReference>
<feature type="domain" description="Guanylate cyclase" evidence="9">
    <location>
        <begin position="429"/>
        <end position="558"/>
    </location>
</feature>
<dbReference type="OrthoDB" id="1890790at2759"/>
<keyword evidence="3" id="KW-0963">Cytoplasm</keyword>
<dbReference type="SUPFAM" id="SSF55073">
    <property type="entry name" value="Nucleotide cyclase"/>
    <property type="match status" value="1"/>
</dbReference>
<feature type="compositionally biased region" description="Polar residues" evidence="8">
    <location>
        <begin position="698"/>
        <end position="720"/>
    </location>
</feature>
<keyword evidence="5" id="KW-0342">GTP-binding</keyword>
<evidence type="ECO:0000256" key="5">
    <source>
        <dbReference type="ARBA" id="ARBA00023134"/>
    </source>
</evidence>
<dbReference type="GO" id="GO:0008074">
    <property type="term" value="C:guanylate cyclase complex, soluble"/>
    <property type="evidence" value="ECO:0007669"/>
    <property type="project" value="TreeGrafter"/>
</dbReference>
<keyword evidence="6" id="KW-0456">Lyase</keyword>
<keyword evidence="7" id="KW-0141">cGMP biosynthesis</keyword>
<dbReference type="InterPro" id="IPR011645">
    <property type="entry name" value="HNOB_dom_associated"/>
</dbReference>
<dbReference type="GO" id="GO:0070482">
    <property type="term" value="P:response to oxygen levels"/>
    <property type="evidence" value="ECO:0007669"/>
    <property type="project" value="TreeGrafter"/>
</dbReference>
<dbReference type="KEGG" id="cvn:111132223"/>
<name>A0A8B8E7Y1_CRAVI</name>
<evidence type="ECO:0000313" key="10">
    <source>
        <dbReference type="Proteomes" id="UP000694844"/>
    </source>
</evidence>
<dbReference type="PANTHER" id="PTHR45655">
    <property type="entry name" value="GUANYLATE CYCLASE SOLUBLE SUBUNIT BETA-2"/>
    <property type="match status" value="1"/>
</dbReference>
<dbReference type="SUPFAM" id="SSF111126">
    <property type="entry name" value="Ligand-binding domain in the NO signalling and Golgi transport"/>
    <property type="match status" value="1"/>
</dbReference>
<dbReference type="Proteomes" id="UP000694844">
    <property type="component" value="Chromosome 1"/>
</dbReference>
<dbReference type="Gene3D" id="3.90.1520.10">
    <property type="entry name" value="H-NOX domain"/>
    <property type="match status" value="1"/>
</dbReference>
<accession>A0A8B8E7Y1</accession>
<dbReference type="InterPro" id="IPR024096">
    <property type="entry name" value="NO_sig/Golgi_transp_ligand-bd"/>
</dbReference>
<evidence type="ECO:0000256" key="2">
    <source>
        <dbReference type="ARBA" id="ARBA00012202"/>
    </source>
</evidence>
<dbReference type="Pfam" id="PF07700">
    <property type="entry name" value="HNOB"/>
    <property type="match status" value="1"/>
</dbReference>
<dbReference type="RefSeq" id="XP_022335723.1">
    <property type="nucleotide sequence ID" value="XM_022480015.1"/>
</dbReference>
<dbReference type="Gene3D" id="3.30.70.1230">
    <property type="entry name" value="Nucleotide cyclase"/>
    <property type="match status" value="1"/>
</dbReference>
<evidence type="ECO:0000259" key="9">
    <source>
        <dbReference type="PROSITE" id="PS50125"/>
    </source>
</evidence>
<evidence type="ECO:0000256" key="7">
    <source>
        <dbReference type="ARBA" id="ARBA00023293"/>
    </source>
</evidence>
<evidence type="ECO:0000313" key="11">
    <source>
        <dbReference type="RefSeq" id="XP_022335723.1"/>
    </source>
</evidence>
<organism evidence="10 11">
    <name type="scientific">Crassostrea virginica</name>
    <name type="common">Eastern oyster</name>
    <dbReference type="NCBI Taxonomy" id="6565"/>
    <lineage>
        <taxon>Eukaryota</taxon>
        <taxon>Metazoa</taxon>
        <taxon>Spiralia</taxon>
        <taxon>Lophotrochozoa</taxon>
        <taxon>Mollusca</taxon>
        <taxon>Bivalvia</taxon>
        <taxon>Autobranchia</taxon>
        <taxon>Pteriomorphia</taxon>
        <taxon>Ostreida</taxon>
        <taxon>Ostreoidea</taxon>
        <taxon>Ostreidae</taxon>
        <taxon>Crassostrea</taxon>
    </lineage>
</organism>
<dbReference type="Pfam" id="PF07701">
    <property type="entry name" value="HNOBA"/>
    <property type="match status" value="1"/>
</dbReference>
<evidence type="ECO:0000256" key="6">
    <source>
        <dbReference type="ARBA" id="ARBA00023239"/>
    </source>
</evidence>
<dbReference type="PROSITE" id="PS50125">
    <property type="entry name" value="GUANYLATE_CYCLASE_2"/>
    <property type="match status" value="1"/>
</dbReference>
<dbReference type="InterPro" id="IPR001054">
    <property type="entry name" value="A/G_cyclase"/>
</dbReference>
<evidence type="ECO:0000256" key="1">
    <source>
        <dbReference type="ARBA" id="ARBA00004496"/>
    </source>
</evidence>
<dbReference type="GO" id="GO:0019934">
    <property type="term" value="P:cGMP-mediated signaling"/>
    <property type="evidence" value="ECO:0007669"/>
    <property type="project" value="TreeGrafter"/>
</dbReference>
<protein>
    <recommendedName>
        <fullName evidence="2">guanylate cyclase</fullName>
        <ecNumber evidence="2">4.6.1.2</ecNumber>
    </recommendedName>
</protein>
<keyword evidence="10" id="KW-1185">Reference proteome</keyword>
<evidence type="ECO:0000256" key="4">
    <source>
        <dbReference type="ARBA" id="ARBA00022741"/>
    </source>
</evidence>
<dbReference type="SMART" id="SM00044">
    <property type="entry name" value="CYCc"/>
    <property type="match status" value="1"/>
</dbReference>
<proteinExistence type="predicted"/>
<dbReference type="InterPro" id="IPR042463">
    <property type="entry name" value="HNOB_dom_associated_sf"/>
</dbReference>
<dbReference type="AlphaFoldDB" id="A0A8B8E7Y1"/>
<dbReference type="PANTHER" id="PTHR45655:SF5">
    <property type="entry name" value="SOLUBLE GUANYLATE CYCLASE 89DA-RELATED"/>
    <property type="match status" value="1"/>
</dbReference>
<dbReference type="InterPro" id="IPR011644">
    <property type="entry name" value="Heme_NO-bd"/>
</dbReference>
<gene>
    <name evidence="11" type="primary">LOC111132223</name>
</gene>
<dbReference type="FunFam" id="3.30.70.1230:FF:000030">
    <property type="entry name" value="Si:ch211-215j19.12"/>
    <property type="match status" value="1"/>
</dbReference>
<dbReference type="GO" id="GO:0005525">
    <property type="term" value="F:GTP binding"/>
    <property type="evidence" value="ECO:0007669"/>
    <property type="project" value="UniProtKB-KW"/>
</dbReference>
<dbReference type="Gene3D" id="6.10.250.780">
    <property type="match status" value="1"/>
</dbReference>
<dbReference type="GO" id="GO:0020037">
    <property type="term" value="F:heme binding"/>
    <property type="evidence" value="ECO:0007669"/>
    <property type="project" value="InterPro"/>
</dbReference>
<reference evidence="10" key="1">
    <citation type="submission" date="2024-06" db="UniProtKB">
        <authorList>
            <consortium name="RefSeq"/>
        </authorList>
    </citation>
    <scope>NUCLEOTIDE SEQUENCE [LARGE SCALE GENOMIC DNA]</scope>
</reference>
<sequence>MMYGLLLSSVQHYIIEKYGQDFWNRILEHVQQRNIVFTTHKVYTDDLMKRIAKGCCHVLNEQKHEDDYMLFFGQCFVKFFNHCGYDKIVRLQGRHFRDFLYGIDNLHEMMRYSYPRMISPSFLVQSEDRYGCVLSYRSKRTGFKNYVAGQLAQCAKMFYDIDIELEVLLEEILSPGCNVTFRINFDNSAYCAPLHASVFNNFFDDIEFISNELFFKVFPFSIVFNKDMVVTMTGHRMSKWLDTNDLIGSYIDVRFKLRRPILEFTWESIITHQTVVFELQCANLTPRRHSITSIMTSFKENFLSSKHKLIFRGQMRYIPCWDVIAFLCNPLVGSLDDMRRVGLYINDLNLFDCSRDIVLNGWQYASQLEFSLEQQQDKSKLIAETMEKQEEWRNKSEALLYSMIPRSIAERLKRGEDPVTTCEMFDQVTILFSYIVDFTDICAEASAMQIVKCINAVFTCFDAVVDKYDVFKVETLGDAVYMVAGGVPDRNDNHAVNVAGLAIELVEKAASLIDPVSGENLQLRAGMHTGSVVGGIVGKRMPQYCLFGDTVNTASRMQSYSEPGRIHLSEPCHECLRGKGFTTVFRGTLNVKGKGEMNTYWLAGRDGEKRTHVVCELLKAEKAKKMKTQYRFLSFKIPRFKLCKKKRASSFDNGFDLHGMHNITSSANFSLLQAAAEQDESGRKGSIPKRALSKKNDSNSLDTVSESASDDQSNSKPVFV</sequence>
<keyword evidence="4" id="KW-0547">Nucleotide-binding</keyword>
<dbReference type="GO" id="GO:0004383">
    <property type="term" value="F:guanylate cyclase activity"/>
    <property type="evidence" value="ECO:0007669"/>
    <property type="project" value="UniProtKB-EC"/>
</dbReference>